<feature type="non-terminal residue" evidence="2">
    <location>
        <position position="48"/>
    </location>
</feature>
<feature type="chain" id="PRO_5035241963" description="Sodium channel protein type 4 subunit alpha" evidence="1">
    <location>
        <begin position="23"/>
        <end position="48"/>
    </location>
</feature>
<keyword evidence="3" id="KW-1185">Reference proteome</keyword>
<gene>
    <name evidence="2" type="ORF">AFUS01_LOCUS34412</name>
</gene>
<keyword evidence="1" id="KW-0732">Signal</keyword>
<feature type="non-terminal residue" evidence="2">
    <location>
        <position position="1"/>
    </location>
</feature>
<sequence length="48" mass="5174">FIGLTLALLFVNVIMLTGSLKGLREAEDKILSSNNAKKIADEESSPLL</sequence>
<evidence type="ECO:0000256" key="1">
    <source>
        <dbReference type="SAM" id="SignalP"/>
    </source>
</evidence>
<evidence type="ECO:0000313" key="3">
    <source>
        <dbReference type="Proteomes" id="UP000708208"/>
    </source>
</evidence>
<dbReference type="AlphaFoldDB" id="A0A8J2PQX1"/>
<evidence type="ECO:0000313" key="2">
    <source>
        <dbReference type="EMBL" id="CAG7824246.1"/>
    </source>
</evidence>
<dbReference type="EMBL" id="CAJVCH010532124">
    <property type="protein sequence ID" value="CAG7824246.1"/>
    <property type="molecule type" value="Genomic_DNA"/>
</dbReference>
<reference evidence="2" key="1">
    <citation type="submission" date="2021-06" db="EMBL/GenBank/DDBJ databases">
        <authorList>
            <person name="Hodson N. C."/>
            <person name="Mongue J. A."/>
            <person name="Jaron S. K."/>
        </authorList>
    </citation>
    <scope>NUCLEOTIDE SEQUENCE</scope>
</reference>
<organism evidence="2 3">
    <name type="scientific">Allacma fusca</name>
    <dbReference type="NCBI Taxonomy" id="39272"/>
    <lineage>
        <taxon>Eukaryota</taxon>
        <taxon>Metazoa</taxon>
        <taxon>Ecdysozoa</taxon>
        <taxon>Arthropoda</taxon>
        <taxon>Hexapoda</taxon>
        <taxon>Collembola</taxon>
        <taxon>Symphypleona</taxon>
        <taxon>Sminthuridae</taxon>
        <taxon>Allacma</taxon>
    </lineage>
</organism>
<protein>
    <recommendedName>
        <fullName evidence="4">Sodium channel protein type 4 subunit alpha</fullName>
    </recommendedName>
</protein>
<accession>A0A8J2PQX1</accession>
<comment type="caution">
    <text evidence="2">The sequence shown here is derived from an EMBL/GenBank/DDBJ whole genome shotgun (WGS) entry which is preliminary data.</text>
</comment>
<proteinExistence type="predicted"/>
<evidence type="ECO:0008006" key="4">
    <source>
        <dbReference type="Google" id="ProtNLM"/>
    </source>
</evidence>
<name>A0A8J2PQX1_9HEXA</name>
<dbReference type="Proteomes" id="UP000708208">
    <property type="component" value="Unassembled WGS sequence"/>
</dbReference>
<feature type="signal peptide" evidence="1">
    <location>
        <begin position="1"/>
        <end position="22"/>
    </location>
</feature>